<feature type="domain" description="HNH" evidence="2">
    <location>
        <begin position="233"/>
        <end position="288"/>
    </location>
</feature>
<feature type="region of interest" description="Disordered" evidence="1">
    <location>
        <begin position="181"/>
        <end position="201"/>
    </location>
</feature>
<feature type="compositionally biased region" description="Pro residues" evidence="1">
    <location>
        <begin position="183"/>
        <end position="198"/>
    </location>
</feature>
<name>A0A1Y3LU36_PSEPU</name>
<dbReference type="InterPro" id="IPR003615">
    <property type="entry name" value="HNH_nuc"/>
</dbReference>
<gene>
    <name evidence="3" type="ORF">B8W72_01770</name>
</gene>
<protein>
    <submittedName>
        <fullName evidence="3">Restriction endonuclease</fullName>
    </submittedName>
</protein>
<dbReference type="Proteomes" id="UP000196082">
    <property type="component" value="Unassembled WGS sequence"/>
</dbReference>
<accession>A0A1Y3LU36</accession>
<feature type="region of interest" description="Disordered" evidence="1">
    <location>
        <begin position="1"/>
        <end position="25"/>
    </location>
</feature>
<proteinExistence type="predicted"/>
<sequence length="310" mass="34745">MDSNEEFSLDEVAASNHNPPGWARRDIEITHRGKAPKHYGPRAYRFSAPMTLSVILPKRGWTLLKQTKNYAYLIPPTGANPPFTITISVPTEAECINLARRAYQRGFSWQAQLGEWPALYLHERRLETTEMWRNQTTGDMDSRLHVSPPESRLHIGEWGVWEAVVTGVGGTFKAVYRFQQPASPHPQAQPPAPPPLPDDPALFEGAVRTVELTQYERNAAARRLCLAHFGPTCQVCGLNYERKYGHIGADLIHVHHLTPLAAIGDSYQVDPLRDLIPLCATCHHVAHARVPPYTPEEIRASIRSVSAPQH</sequence>
<dbReference type="CDD" id="cd00085">
    <property type="entry name" value="HNHc"/>
    <property type="match status" value="1"/>
</dbReference>
<dbReference type="Pfam" id="PF01844">
    <property type="entry name" value="HNH"/>
    <property type="match status" value="1"/>
</dbReference>
<evidence type="ECO:0000313" key="3">
    <source>
        <dbReference type="EMBL" id="OUM38533.1"/>
    </source>
</evidence>
<keyword evidence="3" id="KW-0255">Endonuclease</keyword>
<keyword evidence="3" id="KW-0540">Nuclease</keyword>
<dbReference type="GO" id="GO:0008270">
    <property type="term" value="F:zinc ion binding"/>
    <property type="evidence" value="ECO:0007669"/>
    <property type="project" value="InterPro"/>
</dbReference>
<evidence type="ECO:0000313" key="4">
    <source>
        <dbReference type="Proteomes" id="UP000196082"/>
    </source>
</evidence>
<dbReference type="InterPro" id="IPR002711">
    <property type="entry name" value="HNH"/>
</dbReference>
<comment type="caution">
    <text evidence="3">The sequence shown here is derived from an EMBL/GenBank/DDBJ whole genome shotgun (WGS) entry which is preliminary data.</text>
</comment>
<keyword evidence="3" id="KW-0378">Hydrolase</keyword>
<evidence type="ECO:0000256" key="1">
    <source>
        <dbReference type="SAM" id="MobiDB-lite"/>
    </source>
</evidence>
<dbReference type="GO" id="GO:0003676">
    <property type="term" value="F:nucleic acid binding"/>
    <property type="evidence" value="ECO:0007669"/>
    <property type="project" value="InterPro"/>
</dbReference>
<dbReference type="AlphaFoldDB" id="A0A1Y3LU36"/>
<dbReference type="EMBL" id="NFSB01000045">
    <property type="protein sequence ID" value="OUM38533.1"/>
    <property type="molecule type" value="Genomic_DNA"/>
</dbReference>
<organism evidence="3 4">
    <name type="scientific">Pseudomonas putida</name>
    <name type="common">Arthrobacter siderocapsulatus</name>
    <dbReference type="NCBI Taxonomy" id="303"/>
    <lineage>
        <taxon>Bacteria</taxon>
        <taxon>Pseudomonadati</taxon>
        <taxon>Pseudomonadota</taxon>
        <taxon>Gammaproteobacteria</taxon>
        <taxon>Pseudomonadales</taxon>
        <taxon>Pseudomonadaceae</taxon>
        <taxon>Pseudomonas</taxon>
    </lineage>
</organism>
<reference evidence="3 4" key="1">
    <citation type="submission" date="2017-05" db="EMBL/GenBank/DDBJ databases">
        <title>Whole genome sequence of Pseudomonas putida isolate 1312 commercialized as a biostimulant.</title>
        <authorList>
            <person name="Crovadore J."/>
            <person name="Blanc P."/>
            <person name="Chablais R."/>
            <person name="Cochard B."/>
            <person name="Grizard D."/>
            <person name="Lefort F."/>
        </authorList>
    </citation>
    <scope>NUCLEOTIDE SEQUENCE [LARGE SCALE GENOMIC DNA]</scope>
    <source>
        <strain evidence="3 4">1312</strain>
    </source>
</reference>
<dbReference type="Gene3D" id="1.10.30.50">
    <property type="match status" value="1"/>
</dbReference>
<evidence type="ECO:0000259" key="2">
    <source>
        <dbReference type="Pfam" id="PF01844"/>
    </source>
</evidence>
<dbReference type="GO" id="GO:0004519">
    <property type="term" value="F:endonuclease activity"/>
    <property type="evidence" value="ECO:0007669"/>
    <property type="project" value="UniProtKB-KW"/>
</dbReference>